<reference evidence="1" key="2">
    <citation type="submission" date="2013-05" db="EMBL/GenBank/DDBJ databases">
        <authorList>
            <person name="Carter J.-M."/>
            <person name="Baker S.C."/>
            <person name="Pink R."/>
            <person name="Carter D.R.F."/>
            <person name="Collins A."/>
            <person name="Tomlin J."/>
            <person name="Gibbs M."/>
            <person name="Breuker C.J."/>
        </authorList>
    </citation>
    <scope>NUCLEOTIDE SEQUENCE</scope>
    <source>
        <tissue evidence="1">Ovary</tissue>
    </source>
</reference>
<accession>S4P048</accession>
<dbReference type="AlphaFoldDB" id="S4P048"/>
<dbReference type="EMBL" id="GAIX01013120">
    <property type="protein sequence ID" value="JAA79440.1"/>
    <property type="molecule type" value="Transcribed_RNA"/>
</dbReference>
<protein>
    <submittedName>
        <fullName evidence="1">Uncharacterized protein</fullName>
    </submittedName>
</protein>
<sequence>MFVHMPKAASFIKFTLKCFIIVGNYVRQIRKIFLRTSILLEDQGPNIEPLEVVIYIVLICQNFNSAI</sequence>
<reference evidence="1" key="1">
    <citation type="journal article" date="2013" name="BMC Genomics">
        <title>Unscrambling butterfly oogenesis.</title>
        <authorList>
            <person name="Carter J.M."/>
            <person name="Baker S.C."/>
            <person name="Pink R."/>
            <person name="Carter D.R."/>
            <person name="Collins A."/>
            <person name="Tomlin J."/>
            <person name="Gibbs M."/>
            <person name="Breuker C.J."/>
        </authorList>
    </citation>
    <scope>NUCLEOTIDE SEQUENCE</scope>
    <source>
        <tissue evidence="1">Ovary</tissue>
    </source>
</reference>
<evidence type="ECO:0000313" key="1">
    <source>
        <dbReference type="EMBL" id="JAA79440.1"/>
    </source>
</evidence>
<proteinExistence type="predicted"/>
<organism evidence="1">
    <name type="scientific">Pararge aegeria</name>
    <name type="common">speckled wood butterfly</name>
    <dbReference type="NCBI Taxonomy" id="116150"/>
    <lineage>
        <taxon>Eukaryota</taxon>
        <taxon>Metazoa</taxon>
        <taxon>Ecdysozoa</taxon>
        <taxon>Arthropoda</taxon>
        <taxon>Hexapoda</taxon>
        <taxon>Insecta</taxon>
        <taxon>Pterygota</taxon>
        <taxon>Neoptera</taxon>
        <taxon>Endopterygota</taxon>
        <taxon>Lepidoptera</taxon>
        <taxon>Glossata</taxon>
        <taxon>Ditrysia</taxon>
        <taxon>Papilionoidea</taxon>
        <taxon>Nymphalidae</taxon>
        <taxon>Satyrinae</taxon>
        <taxon>Satyrini</taxon>
        <taxon>Parargina</taxon>
        <taxon>Pararge</taxon>
    </lineage>
</organism>
<name>S4P048_9NEOP</name>